<feature type="active site" description="Proton acceptor" evidence="7">
    <location>
        <position position="238"/>
    </location>
</feature>
<evidence type="ECO:0000256" key="5">
    <source>
        <dbReference type="ARBA" id="ARBA00023098"/>
    </source>
</evidence>
<dbReference type="InterPro" id="IPR007691">
    <property type="entry name" value="LpxD"/>
</dbReference>
<dbReference type="HAMAP" id="MF_00523">
    <property type="entry name" value="LpxD"/>
    <property type="match status" value="1"/>
</dbReference>
<dbReference type="InterPro" id="IPR001451">
    <property type="entry name" value="Hexapep"/>
</dbReference>
<evidence type="ECO:0000256" key="1">
    <source>
        <dbReference type="ARBA" id="ARBA00022516"/>
    </source>
</evidence>
<dbReference type="Gene3D" id="2.160.10.10">
    <property type="entry name" value="Hexapeptide repeat proteins"/>
    <property type="match status" value="1"/>
</dbReference>
<dbReference type="InterPro" id="IPR020573">
    <property type="entry name" value="UDP_GlcNAc_AcTrfase_non-rep"/>
</dbReference>
<dbReference type="Pfam" id="PF00132">
    <property type="entry name" value="Hexapep"/>
    <property type="match status" value="1"/>
</dbReference>
<dbReference type="GO" id="GO:0103118">
    <property type="term" value="F:UDP-3-O-[(3R)-3-hydroxyacyl]-glucosamine N-acyltransferase activity"/>
    <property type="evidence" value="ECO:0007669"/>
    <property type="project" value="UniProtKB-EC"/>
</dbReference>
<sequence length="340" mass="35463">MAITLQELATRLKVELRGDGSVRLARVADLRQAEADCLTFLGDRRYAASLADTRAGGVILGPADAPACPVAALVTTNPYLIFAQAARLLHPDPPVTGGCHPSAIVADSAAIDPSAWVGPLAVVEADVVVERGVFIGPGCILGAGSRVGADSRLVARVTLCAGTSVGQRALLHPGCVIGRDGFGFAKDGDQWVRIPQIGHVRIGDDVEIGANTTVDRGTLGDTLIGDGVKIDNLVQIAHNVEIGQNTAMAACSGISGSTRIGRDCLIGGAVGMAGHLEIGDAVQFTGMAMVTRSFPEPGSYSGGIPAMSSADWRRAVARFRQLDELARRLKRLEDQRQSEE</sequence>
<comment type="function">
    <text evidence="7">Catalyzes the N-acylation of UDP-3-O-acylglucosamine using 3-hydroxyacyl-ACP as the acyl donor. Is involved in the biosynthesis of lipid A, a phosphorylated glycolipid that anchors the lipopolysaccharide to the outer membrane of the cell.</text>
</comment>
<dbReference type="PANTHER" id="PTHR43378:SF2">
    <property type="entry name" value="UDP-3-O-ACYLGLUCOSAMINE N-ACYLTRANSFERASE 1, MITOCHONDRIAL-RELATED"/>
    <property type="match status" value="1"/>
</dbReference>
<evidence type="ECO:0000259" key="8">
    <source>
        <dbReference type="Pfam" id="PF04613"/>
    </source>
</evidence>
<keyword evidence="3 7" id="KW-0808">Transferase</keyword>
<dbReference type="CDD" id="cd03352">
    <property type="entry name" value="LbH_LpxD"/>
    <property type="match status" value="1"/>
</dbReference>
<dbReference type="InterPro" id="IPR018357">
    <property type="entry name" value="Hexapep_transf_CS"/>
</dbReference>
<evidence type="ECO:0000256" key="2">
    <source>
        <dbReference type="ARBA" id="ARBA00022556"/>
    </source>
</evidence>
<reference evidence="9 10" key="1">
    <citation type="submission" date="2024-05" db="EMBL/GenBank/DDBJ databases">
        <title>Genome Sequence and Characterization of the New Strain Purple Sulfur Bacterium of Genus Thioalkalicoccus.</title>
        <authorList>
            <person name="Bryantseva I.A."/>
            <person name="Kyndt J.A."/>
            <person name="Imhoff J.F."/>
        </authorList>
    </citation>
    <scope>NUCLEOTIDE SEQUENCE [LARGE SCALE GENOMIC DNA]</scope>
    <source>
        <strain evidence="9 10">Um2</strain>
    </source>
</reference>
<accession>A0ABV4BB03</accession>
<protein>
    <recommendedName>
        <fullName evidence="7">UDP-3-O-acylglucosamine N-acyltransferase</fullName>
        <ecNumber evidence="7">2.3.1.191</ecNumber>
    </recommendedName>
</protein>
<evidence type="ECO:0000256" key="3">
    <source>
        <dbReference type="ARBA" id="ARBA00022679"/>
    </source>
</evidence>
<dbReference type="EMBL" id="JBDKXB010000004">
    <property type="protein sequence ID" value="MEY6431642.1"/>
    <property type="molecule type" value="Genomic_DNA"/>
</dbReference>
<dbReference type="InterPro" id="IPR011004">
    <property type="entry name" value="Trimer_LpxA-like_sf"/>
</dbReference>
<dbReference type="Pfam" id="PF04613">
    <property type="entry name" value="LpxD"/>
    <property type="match status" value="1"/>
</dbReference>
<evidence type="ECO:0000313" key="9">
    <source>
        <dbReference type="EMBL" id="MEY6431642.1"/>
    </source>
</evidence>
<dbReference type="EC" id="2.3.1.191" evidence="7"/>
<feature type="domain" description="UDP-3-O-[3-hydroxymyristoyl] glucosamine N-acyltransferase non-repeat region" evidence="8">
    <location>
        <begin position="23"/>
        <end position="88"/>
    </location>
</feature>
<dbReference type="Gene3D" id="3.40.1390.10">
    <property type="entry name" value="MurE/MurF, N-terminal domain"/>
    <property type="match status" value="1"/>
</dbReference>
<evidence type="ECO:0000313" key="10">
    <source>
        <dbReference type="Proteomes" id="UP001564408"/>
    </source>
</evidence>
<keyword evidence="1 7" id="KW-0444">Lipid biosynthesis</keyword>
<organism evidence="9 10">
    <name type="scientific">Thioalkalicoccus limnaeus</name>
    <dbReference type="NCBI Taxonomy" id="120681"/>
    <lineage>
        <taxon>Bacteria</taxon>
        <taxon>Pseudomonadati</taxon>
        <taxon>Pseudomonadota</taxon>
        <taxon>Gammaproteobacteria</taxon>
        <taxon>Chromatiales</taxon>
        <taxon>Chromatiaceae</taxon>
        <taxon>Thioalkalicoccus</taxon>
    </lineage>
</organism>
<evidence type="ECO:0000256" key="7">
    <source>
        <dbReference type="HAMAP-Rule" id="MF_00523"/>
    </source>
</evidence>
<comment type="caution">
    <text evidence="9">The sequence shown here is derived from an EMBL/GenBank/DDBJ whole genome shotgun (WGS) entry which is preliminary data.</text>
</comment>
<keyword evidence="5 7" id="KW-0443">Lipid metabolism</keyword>
<comment type="pathway">
    <text evidence="7">Bacterial outer membrane biogenesis; LPS lipid A biosynthesis.</text>
</comment>
<dbReference type="NCBIfam" id="TIGR01853">
    <property type="entry name" value="lipid_A_lpxD"/>
    <property type="match status" value="1"/>
</dbReference>
<gene>
    <name evidence="7 9" type="primary">lpxD</name>
    <name evidence="9" type="ORF">ABC977_04380</name>
</gene>
<comment type="catalytic activity">
    <reaction evidence="7">
        <text>a UDP-3-O-[(3R)-3-hydroxyacyl]-alpha-D-glucosamine + a (3R)-hydroxyacyl-[ACP] = a UDP-2-N,3-O-bis[(3R)-3-hydroxyacyl]-alpha-D-glucosamine + holo-[ACP] + H(+)</text>
        <dbReference type="Rhea" id="RHEA:53836"/>
        <dbReference type="Rhea" id="RHEA-COMP:9685"/>
        <dbReference type="Rhea" id="RHEA-COMP:9945"/>
        <dbReference type="ChEBI" id="CHEBI:15378"/>
        <dbReference type="ChEBI" id="CHEBI:64479"/>
        <dbReference type="ChEBI" id="CHEBI:78827"/>
        <dbReference type="ChEBI" id="CHEBI:137740"/>
        <dbReference type="ChEBI" id="CHEBI:137748"/>
        <dbReference type="EC" id="2.3.1.191"/>
    </reaction>
</comment>
<dbReference type="SUPFAM" id="SSF51161">
    <property type="entry name" value="Trimeric LpxA-like enzymes"/>
    <property type="match status" value="1"/>
</dbReference>
<keyword evidence="4 7" id="KW-0677">Repeat</keyword>
<keyword evidence="10" id="KW-1185">Reference proteome</keyword>
<keyword evidence="6 7" id="KW-0012">Acyltransferase</keyword>
<proteinExistence type="inferred from homology"/>
<comment type="similarity">
    <text evidence="7">Belongs to the transferase hexapeptide repeat family. LpxD subfamily.</text>
</comment>
<comment type="subunit">
    <text evidence="7">Homotrimer.</text>
</comment>
<dbReference type="PROSITE" id="PS00101">
    <property type="entry name" value="HEXAPEP_TRANSFERASES"/>
    <property type="match status" value="1"/>
</dbReference>
<dbReference type="PANTHER" id="PTHR43378">
    <property type="entry name" value="UDP-3-O-ACYLGLUCOSAMINE N-ACYLTRANSFERASE"/>
    <property type="match status" value="1"/>
</dbReference>
<dbReference type="Gene3D" id="1.20.5.170">
    <property type="match status" value="1"/>
</dbReference>
<dbReference type="RefSeq" id="WP_369666027.1">
    <property type="nucleotide sequence ID" value="NZ_JBDKXB010000004.1"/>
</dbReference>
<keyword evidence="2 7" id="KW-0441">Lipid A biosynthesis</keyword>
<dbReference type="NCBIfam" id="NF002060">
    <property type="entry name" value="PRK00892.1"/>
    <property type="match status" value="1"/>
</dbReference>
<name>A0ABV4BB03_9GAMM</name>
<evidence type="ECO:0000256" key="6">
    <source>
        <dbReference type="ARBA" id="ARBA00023315"/>
    </source>
</evidence>
<evidence type="ECO:0000256" key="4">
    <source>
        <dbReference type="ARBA" id="ARBA00022737"/>
    </source>
</evidence>
<dbReference type="Proteomes" id="UP001564408">
    <property type="component" value="Unassembled WGS sequence"/>
</dbReference>